<keyword evidence="10 12" id="KW-0648">Protein biosynthesis</keyword>
<dbReference type="InterPro" id="IPR009061">
    <property type="entry name" value="DNA-bd_dom_put_sf"/>
</dbReference>
<reference evidence="14 15" key="1">
    <citation type="journal article" date="2015" name="Int. J. Syst. Evol. Microbiol.">
        <title>Methanoculleus sediminis sp. nov., a methanogen from sediments near a submarine mud volcano.</title>
        <authorList>
            <person name="Chen S.C."/>
            <person name="Chen M.F."/>
            <person name="Lai M.C."/>
            <person name="Weng C.Y."/>
            <person name="Wu S.Y."/>
            <person name="Lin S."/>
            <person name="Yang T.F."/>
            <person name="Chen P.C."/>
        </authorList>
    </citation>
    <scope>NUCLEOTIDE SEQUENCE [LARGE SCALE GENOMIC DNA]</scope>
    <source>
        <strain evidence="14 15">S3Fa</strain>
    </source>
</reference>
<evidence type="ECO:0000256" key="5">
    <source>
        <dbReference type="ARBA" id="ARBA00022598"/>
    </source>
</evidence>
<evidence type="ECO:0000256" key="10">
    <source>
        <dbReference type="ARBA" id="ARBA00022917"/>
    </source>
</evidence>
<evidence type="ECO:0000313" key="15">
    <source>
        <dbReference type="Proteomes" id="UP000035301"/>
    </source>
</evidence>
<dbReference type="Proteomes" id="UP000035301">
    <property type="component" value="Unassembled WGS sequence"/>
</dbReference>
<dbReference type="NCBIfam" id="TIGR00471">
    <property type="entry name" value="pheT_arch"/>
    <property type="match status" value="1"/>
</dbReference>
<dbReference type="InterPro" id="IPR041616">
    <property type="entry name" value="PheRS_beta_core"/>
</dbReference>
<evidence type="ECO:0000256" key="8">
    <source>
        <dbReference type="ARBA" id="ARBA00022840"/>
    </source>
</evidence>
<dbReference type="Gene3D" id="3.30.930.10">
    <property type="entry name" value="Bira Bifunctional Protein, Domain 2"/>
    <property type="match status" value="1"/>
</dbReference>
<dbReference type="SUPFAM" id="SSF56037">
    <property type="entry name" value="PheT/TilS domain"/>
    <property type="match status" value="1"/>
</dbReference>
<comment type="cofactor">
    <cofactor evidence="1 12">
        <name>Mg(2+)</name>
        <dbReference type="ChEBI" id="CHEBI:18420"/>
    </cofactor>
</comment>
<evidence type="ECO:0000256" key="6">
    <source>
        <dbReference type="ARBA" id="ARBA00022723"/>
    </source>
</evidence>
<dbReference type="HAMAP" id="MF_00284">
    <property type="entry name" value="Phe_tRNA_synth_beta2"/>
    <property type="match status" value="1"/>
</dbReference>
<dbReference type="PATRIC" id="fig|1550566.3.peg.479"/>
<keyword evidence="9 12" id="KW-0460">Magnesium</keyword>
<feature type="binding site" evidence="12">
    <location>
        <position position="326"/>
    </location>
    <ligand>
        <name>Mg(2+)</name>
        <dbReference type="ChEBI" id="CHEBI:18420"/>
        <note>shared with alpha subunit</note>
    </ligand>
</feature>
<dbReference type="SUPFAM" id="SSF55681">
    <property type="entry name" value="Class II aaRS and biotin synthetases"/>
    <property type="match status" value="1"/>
</dbReference>
<dbReference type="Gene3D" id="3.50.40.10">
    <property type="entry name" value="Phenylalanyl-trna Synthetase, Chain B, domain 3"/>
    <property type="match status" value="1"/>
</dbReference>
<dbReference type="PANTHER" id="PTHR10947">
    <property type="entry name" value="PHENYLALANYL-TRNA SYNTHETASE BETA CHAIN AND LEUCINE-RICH REPEAT-CONTAINING PROTEIN 47"/>
    <property type="match status" value="1"/>
</dbReference>
<dbReference type="InterPro" id="IPR045864">
    <property type="entry name" value="aa-tRNA-synth_II/BPL/LPL"/>
</dbReference>
<dbReference type="GO" id="GO:0003723">
    <property type="term" value="F:RNA binding"/>
    <property type="evidence" value="ECO:0007669"/>
    <property type="project" value="InterPro"/>
</dbReference>
<keyword evidence="7 12" id="KW-0547">Nucleotide-binding</keyword>
<name>A0A0H1R9J1_9EURY</name>
<keyword evidence="15" id="KW-1185">Reference proteome</keyword>
<dbReference type="Pfam" id="PF03483">
    <property type="entry name" value="B3_4"/>
    <property type="match status" value="1"/>
</dbReference>
<dbReference type="SUPFAM" id="SSF46955">
    <property type="entry name" value="Putative DNA-binding domain"/>
    <property type="match status" value="2"/>
</dbReference>
<gene>
    <name evidence="12 14" type="primary">pheT</name>
    <name evidence="14" type="ORF">SZ63_02270</name>
</gene>
<dbReference type="OrthoDB" id="10073at2157"/>
<keyword evidence="8 12" id="KW-0067">ATP-binding</keyword>
<organism evidence="14 15">
    <name type="scientific">Methanoculleus sediminis</name>
    <dbReference type="NCBI Taxonomy" id="1550566"/>
    <lineage>
        <taxon>Archaea</taxon>
        <taxon>Methanobacteriati</taxon>
        <taxon>Methanobacteriota</taxon>
        <taxon>Stenosarchaea group</taxon>
        <taxon>Methanomicrobia</taxon>
        <taxon>Methanomicrobiales</taxon>
        <taxon>Methanomicrobiaceae</taxon>
        <taxon>Methanoculleus</taxon>
    </lineage>
</organism>
<dbReference type="InterPro" id="IPR005147">
    <property type="entry name" value="tRNA_synthase_B5-dom"/>
</dbReference>
<proteinExistence type="inferred from homology"/>
<comment type="subcellular location">
    <subcellularLocation>
        <location evidence="2 12">Cytoplasm</location>
    </subcellularLocation>
</comment>
<evidence type="ECO:0000256" key="7">
    <source>
        <dbReference type="ARBA" id="ARBA00022741"/>
    </source>
</evidence>
<accession>A0A0H1R9J1</accession>
<evidence type="ECO:0000259" key="13">
    <source>
        <dbReference type="PROSITE" id="PS51483"/>
    </source>
</evidence>
<dbReference type="EC" id="6.1.1.20" evidence="12"/>
<dbReference type="GO" id="GO:0009328">
    <property type="term" value="C:phenylalanine-tRNA ligase complex"/>
    <property type="evidence" value="ECO:0007669"/>
    <property type="project" value="TreeGrafter"/>
</dbReference>
<dbReference type="InterPro" id="IPR004531">
    <property type="entry name" value="Phe-tRNA-synth_IIc_bsu_arc_euk"/>
</dbReference>
<evidence type="ECO:0000256" key="4">
    <source>
        <dbReference type="ARBA" id="ARBA00022490"/>
    </source>
</evidence>
<dbReference type="SMART" id="SM00874">
    <property type="entry name" value="B5"/>
    <property type="match status" value="1"/>
</dbReference>
<feature type="binding site" evidence="12">
    <location>
        <position position="330"/>
    </location>
    <ligand>
        <name>Mg(2+)</name>
        <dbReference type="ChEBI" id="CHEBI:18420"/>
        <note>shared with alpha subunit</note>
    </ligand>
</feature>
<evidence type="ECO:0000256" key="12">
    <source>
        <dbReference type="HAMAP-Rule" id="MF_00284"/>
    </source>
</evidence>
<dbReference type="GO" id="GO:0006432">
    <property type="term" value="P:phenylalanyl-tRNA aminoacylation"/>
    <property type="evidence" value="ECO:0007669"/>
    <property type="project" value="UniProtKB-UniRule"/>
</dbReference>
<sequence>MAIITLPYRYLERLAGTDRQTIIDRVPMIGADIERIEEDHVDVEFFPNRPDLYSPEGVARAMRGFLGIEEGLPNYTVRPSGITFSVDPDLAAIRPYLGSAVIRNVSLDEEAIESLMALQEALHWAVGRGRGKVAIGVHDLDTVKPPFRYVASPRNRSFVPLDFEQEMTMDEMLADHPKGRDYAHLVENFDKFPLIVDAENRVLSFPPIINGELTRVTAATKNILLDCTGTDRKAVMTAVNIICTALAEAGATVETVTVEGEEMPTLAPAERVVSVVECSRLLGLSLTPQEMARLLRRMRFGAEPDGASRVRVLVPCYRSDILHDWDIFEDVAIAHGIENFDAALPATSTVAQEHPISAITGAVRSVMTGLGYLEAIPFTLSNDRVLYTNMQREPAPGTLRVLHPISEEQTVVRTDLLPLLMEMLQANKHRELPQRLFAVGDVVVDCVTSQKAAAVSIHPAADFSEAYAAADVLCRELSLSYTVAESADPAFLDGRRGDIVVNGRIVGVFGEIHPAVLGSFDLEHSVAAFALDLTAVSGYPALPDTP</sequence>
<dbReference type="GO" id="GO:0005524">
    <property type="term" value="F:ATP binding"/>
    <property type="evidence" value="ECO:0007669"/>
    <property type="project" value="UniProtKB-UniRule"/>
</dbReference>
<dbReference type="GO" id="GO:0000287">
    <property type="term" value="F:magnesium ion binding"/>
    <property type="evidence" value="ECO:0007669"/>
    <property type="project" value="InterPro"/>
</dbReference>
<comment type="catalytic activity">
    <reaction evidence="12">
        <text>tRNA(Phe) + L-phenylalanine + ATP = L-phenylalanyl-tRNA(Phe) + AMP + diphosphate + H(+)</text>
        <dbReference type="Rhea" id="RHEA:19413"/>
        <dbReference type="Rhea" id="RHEA-COMP:9668"/>
        <dbReference type="Rhea" id="RHEA-COMP:9699"/>
        <dbReference type="ChEBI" id="CHEBI:15378"/>
        <dbReference type="ChEBI" id="CHEBI:30616"/>
        <dbReference type="ChEBI" id="CHEBI:33019"/>
        <dbReference type="ChEBI" id="CHEBI:58095"/>
        <dbReference type="ChEBI" id="CHEBI:78442"/>
        <dbReference type="ChEBI" id="CHEBI:78531"/>
        <dbReference type="ChEBI" id="CHEBI:456215"/>
        <dbReference type="EC" id="6.1.1.20"/>
    </reaction>
</comment>
<dbReference type="InterPro" id="IPR005146">
    <property type="entry name" value="B3/B4_tRNA-bd"/>
</dbReference>
<dbReference type="STRING" id="1550566.SZ63_02270"/>
<comment type="caution">
    <text evidence="14">The sequence shown here is derived from an EMBL/GenBank/DDBJ whole genome shotgun (WGS) entry which is preliminary data.</text>
</comment>
<dbReference type="Pfam" id="PF17759">
    <property type="entry name" value="tRNA_synthFbeta"/>
    <property type="match status" value="1"/>
</dbReference>
<dbReference type="EMBL" id="JXOJ01000001">
    <property type="protein sequence ID" value="KLK89277.1"/>
    <property type="molecule type" value="Genomic_DNA"/>
</dbReference>
<comment type="subunit">
    <text evidence="12">Tetramer of two alpha and two beta subunits.</text>
</comment>
<keyword evidence="11 12" id="KW-0030">Aminoacyl-tRNA synthetase</keyword>
<dbReference type="InterPro" id="IPR022918">
    <property type="entry name" value="Phe_tRNA_ligase_beta2_arc"/>
</dbReference>
<protein>
    <recommendedName>
        <fullName evidence="12">Phenylalanine--tRNA ligase beta subunit</fullName>
        <ecNumber evidence="12">6.1.1.20</ecNumber>
    </recommendedName>
    <alternativeName>
        <fullName evidence="12">Phenylalanyl-tRNA synthetase beta subunit</fullName>
        <shortName evidence="12">PheRS</shortName>
    </alternativeName>
</protein>
<feature type="domain" description="B5" evidence="13">
    <location>
        <begin position="266"/>
        <end position="342"/>
    </location>
</feature>
<evidence type="ECO:0000256" key="9">
    <source>
        <dbReference type="ARBA" id="ARBA00022842"/>
    </source>
</evidence>
<dbReference type="CDD" id="cd00769">
    <property type="entry name" value="PheRS_beta_core"/>
    <property type="match status" value="1"/>
</dbReference>
<evidence type="ECO:0000256" key="1">
    <source>
        <dbReference type="ARBA" id="ARBA00001946"/>
    </source>
</evidence>
<evidence type="ECO:0000313" key="14">
    <source>
        <dbReference type="EMBL" id="KLK89277.1"/>
    </source>
</evidence>
<comment type="similarity">
    <text evidence="3 12">Belongs to the phenylalanyl-tRNA synthetase beta subunit family. Type 2 subfamily.</text>
</comment>
<dbReference type="InterPro" id="IPR045060">
    <property type="entry name" value="Phe-tRNA-ligase_IIc_bsu"/>
</dbReference>
<dbReference type="RefSeq" id="WP_048180391.1">
    <property type="nucleotide sequence ID" value="NZ_JXOJ01000001.1"/>
</dbReference>
<evidence type="ECO:0000256" key="3">
    <source>
        <dbReference type="ARBA" id="ARBA00007438"/>
    </source>
</evidence>
<dbReference type="Gene3D" id="3.30.56.10">
    <property type="match status" value="2"/>
</dbReference>
<feature type="binding site" evidence="12">
    <location>
        <position position="320"/>
    </location>
    <ligand>
        <name>Mg(2+)</name>
        <dbReference type="ChEBI" id="CHEBI:18420"/>
        <note>shared with alpha subunit</note>
    </ligand>
</feature>
<evidence type="ECO:0000256" key="11">
    <source>
        <dbReference type="ARBA" id="ARBA00023146"/>
    </source>
</evidence>
<dbReference type="PANTHER" id="PTHR10947:SF0">
    <property type="entry name" value="PHENYLALANINE--TRNA LIGASE BETA SUBUNIT"/>
    <property type="match status" value="1"/>
</dbReference>
<keyword evidence="5 12" id="KW-0436">Ligase</keyword>
<dbReference type="PROSITE" id="PS51483">
    <property type="entry name" value="B5"/>
    <property type="match status" value="1"/>
</dbReference>
<dbReference type="Pfam" id="PF03484">
    <property type="entry name" value="B5"/>
    <property type="match status" value="1"/>
</dbReference>
<dbReference type="SMART" id="SM00873">
    <property type="entry name" value="B3_4"/>
    <property type="match status" value="1"/>
</dbReference>
<evidence type="ECO:0000256" key="2">
    <source>
        <dbReference type="ARBA" id="ARBA00004496"/>
    </source>
</evidence>
<dbReference type="AlphaFoldDB" id="A0A0H1R9J1"/>
<keyword evidence="6 12" id="KW-0479">Metal-binding</keyword>
<dbReference type="FunFam" id="3.50.40.10:FF:000003">
    <property type="entry name" value="Phenylalanine--tRNA ligase beta subunit"/>
    <property type="match status" value="1"/>
</dbReference>
<dbReference type="GO" id="GO:0004826">
    <property type="term" value="F:phenylalanine-tRNA ligase activity"/>
    <property type="evidence" value="ECO:0007669"/>
    <property type="project" value="UniProtKB-UniRule"/>
</dbReference>
<keyword evidence="4 12" id="KW-0963">Cytoplasm</keyword>
<feature type="binding site" evidence="12">
    <location>
        <position position="329"/>
    </location>
    <ligand>
        <name>Mg(2+)</name>
        <dbReference type="ChEBI" id="CHEBI:18420"/>
        <note>shared with alpha subunit</note>
    </ligand>
</feature>
<dbReference type="InterPro" id="IPR020825">
    <property type="entry name" value="Phe-tRNA_synthase-like_B3/B4"/>
</dbReference>